<dbReference type="EMBL" id="KV417630">
    <property type="protein sequence ID" value="KZP13593.1"/>
    <property type="molecule type" value="Genomic_DNA"/>
</dbReference>
<dbReference type="Proteomes" id="UP000076532">
    <property type="component" value="Unassembled WGS sequence"/>
</dbReference>
<evidence type="ECO:0000313" key="2">
    <source>
        <dbReference type="Proteomes" id="UP000076532"/>
    </source>
</evidence>
<name>A0A166CF25_9AGAM</name>
<accession>A0A166CF25</accession>
<dbReference type="AlphaFoldDB" id="A0A166CF25"/>
<keyword evidence="2" id="KW-1185">Reference proteome</keyword>
<proteinExistence type="predicted"/>
<protein>
    <submittedName>
        <fullName evidence="1">Uncharacterized protein</fullName>
    </submittedName>
</protein>
<evidence type="ECO:0000313" key="1">
    <source>
        <dbReference type="EMBL" id="KZP13593.1"/>
    </source>
</evidence>
<organism evidence="1 2">
    <name type="scientific">Athelia psychrophila</name>
    <dbReference type="NCBI Taxonomy" id="1759441"/>
    <lineage>
        <taxon>Eukaryota</taxon>
        <taxon>Fungi</taxon>
        <taxon>Dikarya</taxon>
        <taxon>Basidiomycota</taxon>
        <taxon>Agaricomycotina</taxon>
        <taxon>Agaricomycetes</taxon>
        <taxon>Agaricomycetidae</taxon>
        <taxon>Atheliales</taxon>
        <taxon>Atheliaceae</taxon>
        <taxon>Athelia</taxon>
    </lineage>
</organism>
<gene>
    <name evidence="1" type="ORF">FIBSPDRAFT_960392</name>
</gene>
<reference evidence="1 2" key="1">
    <citation type="journal article" date="2016" name="Mol. Biol. Evol.">
        <title>Comparative Genomics of Early-Diverging Mushroom-Forming Fungi Provides Insights into the Origins of Lignocellulose Decay Capabilities.</title>
        <authorList>
            <person name="Nagy L.G."/>
            <person name="Riley R."/>
            <person name="Tritt A."/>
            <person name="Adam C."/>
            <person name="Daum C."/>
            <person name="Floudas D."/>
            <person name="Sun H."/>
            <person name="Yadav J.S."/>
            <person name="Pangilinan J."/>
            <person name="Larsson K.H."/>
            <person name="Matsuura K."/>
            <person name="Barry K."/>
            <person name="Labutti K."/>
            <person name="Kuo R."/>
            <person name="Ohm R.A."/>
            <person name="Bhattacharya S.S."/>
            <person name="Shirouzu T."/>
            <person name="Yoshinaga Y."/>
            <person name="Martin F.M."/>
            <person name="Grigoriev I.V."/>
            <person name="Hibbett D.S."/>
        </authorList>
    </citation>
    <scope>NUCLEOTIDE SEQUENCE [LARGE SCALE GENOMIC DNA]</scope>
    <source>
        <strain evidence="1 2">CBS 109695</strain>
    </source>
</reference>
<sequence length="142" mass="15772">MAADRTQGDVECAIQAIALVPAKRNSDAHVVWGEAEFRKHRSAEENCKTYISNSYGTQTPCGHTLTPWDWEAFPRAVSAFNYLKTLALDVMEEGLSRSPISDAHIIAGRIPQHISFTRTSEPGSEILVIGLQALEESVWRDM</sequence>